<dbReference type="AlphaFoldDB" id="A0A927C9V5"/>
<feature type="transmembrane region" description="Helical" evidence="2">
    <location>
        <begin position="35"/>
        <end position="54"/>
    </location>
</feature>
<sequence>MIGSYRWNLVLGTLGFALTFILSIEYNFFWRTLMSSVYSFFIIFVAAFALRWILGTLIGLKPQPVSDSGQPMESQLPDEPVGQTVDTATPDDQDQLNEMLKEQLNRSDSEPFVPLQPKKLATVQETEAQELAQAVRHLTEK</sequence>
<organism evidence="3 4">
    <name type="scientific">Paenibacillus oceani</name>
    <dbReference type="NCBI Taxonomy" id="2772510"/>
    <lineage>
        <taxon>Bacteria</taxon>
        <taxon>Bacillati</taxon>
        <taxon>Bacillota</taxon>
        <taxon>Bacilli</taxon>
        <taxon>Bacillales</taxon>
        <taxon>Paenibacillaceae</taxon>
        <taxon>Paenibacillus</taxon>
    </lineage>
</organism>
<evidence type="ECO:0000313" key="4">
    <source>
        <dbReference type="Proteomes" id="UP000639396"/>
    </source>
</evidence>
<keyword evidence="2" id="KW-0472">Membrane</keyword>
<evidence type="ECO:0000256" key="1">
    <source>
        <dbReference type="SAM" id="MobiDB-lite"/>
    </source>
</evidence>
<dbReference type="Proteomes" id="UP000639396">
    <property type="component" value="Unassembled WGS sequence"/>
</dbReference>
<feature type="transmembrane region" description="Helical" evidence="2">
    <location>
        <begin position="7"/>
        <end position="29"/>
    </location>
</feature>
<proteinExistence type="predicted"/>
<reference evidence="3" key="1">
    <citation type="submission" date="2020-09" db="EMBL/GenBank/DDBJ databases">
        <title>A novel bacterium of genus Paenibacillus, isolated from South China Sea.</title>
        <authorList>
            <person name="Huang H."/>
            <person name="Mo K."/>
            <person name="Hu Y."/>
        </authorList>
    </citation>
    <scope>NUCLEOTIDE SEQUENCE</scope>
    <source>
        <strain evidence="3">IB182363</strain>
    </source>
</reference>
<accession>A0A927C9V5</accession>
<evidence type="ECO:0000256" key="2">
    <source>
        <dbReference type="SAM" id="Phobius"/>
    </source>
</evidence>
<name>A0A927C9V5_9BACL</name>
<gene>
    <name evidence="3" type="ORF">IDH45_12365</name>
</gene>
<comment type="caution">
    <text evidence="3">The sequence shown here is derived from an EMBL/GenBank/DDBJ whole genome shotgun (WGS) entry which is preliminary data.</text>
</comment>
<dbReference type="EMBL" id="JACXJA010000014">
    <property type="protein sequence ID" value="MBD2862778.1"/>
    <property type="molecule type" value="Genomic_DNA"/>
</dbReference>
<feature type="region of interest" description="Disordered" evidence="1">
    <location>
        <begin position="65"/>
        <end position="92"/>
    </location>
</feature>
<keyword evidence="2" id="KW-1133">Transmembrane helix</keyword>
<keyword evidence="4" id="KW-1185">Reference proteome</keyword>
<dbReference type="RefSeq" id="WP_190927958.1">
    <property type="nucleotide sequence ID" value="NZ_JACXJA010000014.1"/>
</dbReference>
<evidence type="ECO:0000313" key="3">
    <source>
        <dbReference type="EMBL" id="MBD2862778.1"/>
    </source>
</evidence>
<keyword evidence="2" id="KW-0812">Transmembrane</keyword>
<protein>
    <submittedName>
        <fullName evidence="3">Uncharacterized protein</fullName>
    </submittedName>
</protein>